<evidence type="ECO:0000256" key="7">
    <source>
        <dbReference type="ARBA" id="ARBA00029745"/>
    </source>
</evidence>
<comment type="subunit">
    <text evidence="6">Heterotetramer of 2 MoaD subunits and 2 MoaE subunits. Also stable as homodimer. The enzyme changes between these two forms during catalysis.</text>
</comment>
<evidence type="ECO:0000256" key="10">
    <source>
        <dbReference type="ARBA" id="ARBA00032474"/>
    </source>
</evidence>
<evidence type="ECO:0000256" key="2">
    <source>
        <dbReference type="ARBA" id="ARBA00005426"/>
    </source>
</evidence>
<sequence length="145" mass="16224">MISIQTADFAPDVEYQALRGEGEDTGAIVTFTGLVRDFGDRQGVTGLFLEHYPGMTEQAIQALIDQAHQRWQIQRTRVIHRVGNLDLGERIVFVGVASAHRKDAFAACEYLIDALKASVPLWKKERGTDGDHWVEQKASDRQPGF</sequence>
<dbReference type="RefSeq" id="WP_183701131.1">
    <property type="nucleotide sequence ID" value="NZ_JACHFE010000003.1"/>
</dbReference>
<gene>
    <name evidence="12" type="ORF">HNR38_001373</name>
</gene>
<dbReference type="EMBL" id="JACHFE010000003">
    <property type="protein sequence ID" value="MBB5320887.1"/>
    <property type="molecule type" value="Genomic_DNA"/>
</dbReference>
<evidence type="ECO:0000313" key="12">
    <source>
        <dbReference type="EMBL" id="MBB5320887.1"/>
    </source>
</evidence>
<dbReference type="GO" id="GO:0006777">
    <property type="term" value="P:Mo-molybdopterin cofactor biosynthetic process"/>
    <property type="evidence" value="ECO:0007669"/>
    <property type="project" value="UniProtKB-KW"/>
</dbReference>
<dbReference type="InterPro" id="IPR003448">
    <property type="entry name" value="Mopterin_biosynth_MoaE"/>
</dbReference>
<dbReference type="UniPathway" id="UPA00344"/>
<evidence type="ECO:0000256" key="8">
    <source>
        <dbReference type="ARBA" id="ARBA00030407"/>
    </source>
</evidence>
<dbReference type="EC" id="2.8.1.12" evidence="3"/>
<evidence type="ECO:0000256" key="6">
    <source>
        <dbReference type="ARBA" id="ARBA00026066"/>
    </source>
</evidence>
<keyword evidence="5" id="KW-0501">Molybdenum cofactor biosynthesis</keyword>
<keyword evidence="13" id="KW-1185">Reference proteome</keyword>
<reference evidence="12 13" key="1">
    <citation type="submission" date="2020-08" db="EMBL/GenBank/DDBJ databases">
        <title>Genomic Encyclopedia of Type Strains, Phase IV (KMG-IV): sequencing the most valuable type-strain genomes for metagenomic binning, comparative biology and taxonomic classification.</title>
        <authorList>
            <person name="Goeker M."/>
        </authorList>
    </citation>
    <scope>NUCLEOTIDE SEQUENCE [LARGE SCALE GENOMIC DNA]</scope>
    <source>
        <strain evidence="12 13">DSM 22359</strain>
    </source>
</reference>
<evidence type="ECO:0000256" key="4">
    <source>
        <dbReference type="ARBA" id="ARBA00013858"/>
    </source>
</evidence>
<dbReference type="Proteomes" id="UP000591735">
    <property type="component" value="Unassembled WGS sequence"/>
</dbReference>
<accession>A0A840UJB2</accession>
<evidence type="ECO:0000256" key="1">
    <source>
        <dbReference type="ARBA" id="ARBA00005046"/>
    </source>
</evidence>
<dbReference type="InterPro" id="IPR036563">
    <property type="entry name" value="MoaE_sf"/>
</dbReference>
<proteinExistence type="inferred from homology"/>
<dbReference type="Pfam" id="PF02391">
    <property type="entry name" value="MoaE"/>
    <property type="match status" value="1"/>
</dbReference>
<comment type="caution">
    <text evidence="12">The sequence shown here is derived from an EMBL/GenBank/DDBJ whole genome shotgun (WGS) entry which is preliminary data.</text>
</comment>
<dbReference type="Gene3D" id="3.90.1170.40">
    <property type="entry name" value="Molybdopterin biosynthesis MoaE subunit"/>
    <property type="match status" value="1"/>
</dbReference>
<keyword evidence="12" id="KW-0808">Transferase</keyword>
<evidence type="ECO:0000256" key="3">
    <source>
        <dbReference type="ARBA" id="ARBA00011950"/>
    </source>
</evidence>
<dbReference type="GO" id="GO:0030366">
    <property type="term" value="F:molybdopterin synthase activity"/>
    <property type="evidence" value="ECO:0007669"/>
    <property type="project" value="UniProtKB-EC"/>
</dbReference>
<protein>
    <recommendedName>
        <fullName evidence="4">Molybdopterin synthase catalytic subunit</fullName>
        <ecNumber evidence="3">2.8.1.12</ecNumber>
    </recommendedName>
    <alternativeName>
        <fullName evidence="9">MPT synthase subunit 2</fullName>
    </alternativeName>
    <alternativeName>
        <fullName evidence="7">Molybdenum cofactor biosynthesis protein E</fullName>
    </alternativeName>
    <alternativeName>
        <fullName evidence="8">Molybdopterin-converting factor large subunit</fullName>
    </alternativeName>
    <alternativeName>
        <fullName evidence="10">Molybdopterin-converting factor subunit 2</fullName>
    </alternativeName>
</protein>
<comment type="catalytic activity">
    <reaction evidence="11">
        <text>2 [molybdopterin-synthase sulfur-carrier protein]-C-terminal-Gly-aminoethanethioate + cyclic pyranopterin phosphate + H2O = molybdopterin + 2 [molybdopterin-synthase sulfur-carrier protein]-C-terminal Gly-Gly + 2 H(+)</text>
        <dbReference type="Rhea" id="RHEA:26333"/>
        <dbReference type="Rhea" id="RHEA-COMP:12202"/>
        <dbReference type="Rhea" id="RHEA-COMP:19907"/>
        <dbReference type="ChEBI" id="CHEBI:15377"/>
        <dbReference type="ChEBI" id="CHEBI:15378"/>
        <dbReference type="ChEBI" id="CHEBI:58698"/>
        <dbReference type="ChEBI" id="CHEBI:59648"/>
        <dbReference type="ChEBI" id="CHEBI:90778"/>
        <dbReference type="ChEBI" id="CHEBI:232372"/>
        <dbReference type="EC" id="2.8.1.12"/>
    </reaction>
</comment>
<evidence type="ECO:0000256" key="11">
    <source>
        <dbReference type="ARBA" id="ARBA00049878"/>
    </source>
</evidence>
<dbReference type="SUPFAM" id="SSF54690">
    <property type="entry name" value="Molybdopterin synthase subunit MoaE"/>
    <property type="match status" value="1"/>
</dbReference>
<dbReference type="CDD" id="cd00756">
    <property type="entry name" value="MoaE"/>
    <property type="match status" value="1"/>
</dbReference>
<evidence type="ECO:0000256" key="9">
    <source>
        <dbReference type="ARBA" id="ARBA00030781"/>
    </source>
</evidence>
<evidence type="ECO:0000313" key="13">
    <source>
        <dbReference type="Proteomes" id="UP000591735"/>
    </source>
</evidence>
<comment type="similarity">
    <text evidence="2">Belongs to the MoaE family.</text>
</comment>
<evidence type="ECO:0000256" key="5">
    <source>
        <dbReference type="ARBA" id="ARBA00023150"/>
    </source>
</evidence>
<organism evidence="12 13">
    <name type="scientific">Marinobacter oulmenensis</name>
    <dbReference type="NCBI Taxonomy" id="643747"/>
    <lineage>
        <taxon>Bacteria</taxon>
        <taxon>Pseudomonadati</taxon>
        <taxon>Pseudomonadota</taxon>
        <taxon>Gammaproteobacteria</taxon>
        <taxon>Pseudomonadales</taxon>
        <taxon>Marinobacteraceae</taxon>
        <taxon>Marinobacter</taxon>
    </lineage>
</organism>
<dbReference type="AlphaFoldDB" id="A0A840UJB2"/>
<comment type="pathway">
    <text evidence="1">Cofactor biosynthesis; molybdopterin biosynthesis.</text>
</comment>
<dbReference type="PANTHER" id="PTHR23404">
    <property type="entry name" value="MOLYBDOPTERIN SYNTHASE RELATED"/>
    <property type="match status" value="1"/>
</dbReference>
<name>A0A840UJB2_9GAMM</name>